<evidence type="ECO:0000313" key="3">
    <source>
        <dbReference type="Proteomes" id="UP000825890"/>
    </source>
</evidence>
<keyword evidence="3" id="KW-1185">Reference proteome</keyword>
<dbReference type="Proteomes" id="UP000825890">
    <property type="component" value="Unassembled WGS sequence"/>
</dbReference>
<dbReference type="RefSeq" id="XP_044651864.1">
    <property type="nucleotide sequence ID" value="XM_044795929.1"/>
</dbReference>
<comment type="caution">
    <text evidence="2">The sequence shown here is derived from an EMBL/GenBank/DDBJ whole genome shotgun (WGS) entry which is preliminary data.</text>
</comment>
<protein>
    <submittedName>
        <fullName evidence="2">Uncharacterized protein</fullName>
    </submittedName>
</protein>
<evidence type="ECO:0000256" key="1">
    <source>
        <dbReference type="SAM" id="MobiDB-lite"/>
    </source>
</evidence>
<reference evidence="2 3" key="1">
    <citation type="submission" date="2021-01" db="EMBL/GenBank/DDBJ databases">
        <title>Cercospora kikuchii MAFF 305040 whole genome shotgun sequence.</title>
        <authorList>
            <person name="Kashiwa T."/>
            <person name="Suzuki T."/>
        </authorList>
    </citation>
    <scope>NUCLEOTIDE SEQUENCE [LARGE SCALE GENOMIC DNA]</scope>
    <source>
        <strain evidence="2 3">MAFF 305040</strain>
    </source>
</reference>
<accession>A0A9P3C639</accession>
<evidence type="ECO:0000313" key="2">
    <source>
        <dbReference type="EMBL" id="GIZ37377.1"/>
    </source>
</evidence>
<dbReference type="EMBL" id="BOLY01000001">
    <property type="protein sequence ID" value="GIZ37377.1"/>
    <property type="molecule type" value="Genomic_DNA"/>
</dbReference>
<gene>
    <name evidence="2" type="ORF">CKM354_000082500</name>
</gene>
<name>A0A9P3C639_9PEZI</name>
<organism evidence="2 3">
    <name type="scientific">Cercospora kikuchii</name>
    <dbReference type="NCBI Taxonomy" id="84275"/>
    <lineage>
        <taxon>Eukaryota</taxon>
        <taxon>Fungi</taxon>
        <taxon>Dikarya</taxon>
        <taxon>Ascomycota</taxon>
        <taxon>Pezizomycotina</taxon>
        <taxon>Dothideomycetes</taxon>
        <taxon>Dothideomycetidae</taxon>
        <taxon>Mycosphaerellales</taxon>
        <taxon>Mycosphaerellaceae</taxon>
        <taxon>Cercospora</taxon>
    </lineage>
</organism>
<dbReference type="OrthoDB" id="10382031at2759"/>
<feature type="compositionally biased region" description="Basic and acidic residues" evidence="1">
    <location>
        <begin position="32"/>
        <end position="51"/>
    </location>
</feature>
<feature type="region of interest" description="Disordered" evidence="1">
    <location>
        <begin position="1"/>
        <end position="51"/>
    </location>
</feature>
<dbReference type="AlphaFoldDB" id="A0A9P3C639"/>
<proteinExistence type="predicted"/>
<dbReference type="GeneID" id="68286400"/>
<sequence>MPIIPPPDINYDSDDSESGHNPGLEATGREPIATKEKQHSGVMTEEEKKKSVVDEVKAFNAECLALKKLETDISSVYATLTERLDKVLKTLNAEQWPDHPRRTTREMFIPSFRTVLHNLKPGTAPKAAGEAVIALQSMVLLKFAKELEKAETALGVVGTAIHLALISHSVYGKDEEVIRELMGANVDGTHSRVKKDRAALDKAVKDGLDRALAALRTLVNAYHKFGYDAAKNCDTEKLQGYLDKSPDNQYDHIMELLDGLYVANDRNILLEEAYLEKGKKLEAALTYVASLEEGDWAAQVYGLLNIGSRKDLEKHFSKVFA</sequence>